<dbReference type="SMART" id="SM00906">
    <property type="entry name" value="Fungal_trans"/>
    <property type="match status" value="1"/>
</dbReference>
<evidence type="ECO:0000256" key="6">
    <source>
        <dbReference type="SAM" id="MobiDB-lite"/>
    </source>
</evidence>
<dbReference type="EMBL" id="CAHR02000097">
    <property type="protein sequence ID" value="CCG82725.1"/>
    <property type="molecule type" value="Genomic_DNA"/>
</dbReference>
<dbReference type="SMART" id="SM00066">
    <property type="entry name" value="GAL4"/>
    <property type="match status" value="1"/>
</dbReference>
<comment type="caution">
    <text evidence="8">The sequence shown here is derived from an EMBL/GenBank/DDBJ whole genome shotgun (WGS) entry which is preliminary data.</text>
</comment>
<dbReference type="GO" id="GO:0006351">
    <property type="term" value="P:DNA-templated transcription"/>
    <property type="evidence" value="ECO:0007669"/>
    <property type="project" value="InterPro"/>
</dbReference>
<dbReference type="InterPro" id="IPR050987">
    <property type="entry name" value="AtrR-like"/>
</dbReference>
<feature type="region of interest" description="Disordered" evidence="6">
    <location>
        <begin position="124"/>
        <end position="155"/>
    </location>
</feature>
<reference evidence="8 9" key="1">
    <citation type="journal article" date="2013" name="MBio">
        <title>Genome sequencing of the plant pathogen Taphrina deformans, the causal agent of peach leaf curl.</title>
        <authorList>
            <person name="Cisse O.H."/>
            <person name="Almeida J.M.G.C.F."/>
            <person name="Fonseca A."/>
            <person name="Kumar A.A."/>
            <person name="Salojaervi J."/>
            <person name="Overmyer K."/>
            <person name="Hauser P.M."/>
            <person name="Pagni M."/>
        </authorList>
    </citation>
    <scope>NUCLEOTIDE SEQUENCE [LARGE SCALE GENOMIC DNA]</scope>
    <source>
        <strain evidence="9">PYCC 5710 / ATCC 11124 / CBS 356.35 / IMI 108563 / JCM 9778 / NBRC 8474</strain>
    </source>
</reference>
<evidence type="ECO:0000313" key="9">
    <source>
        <dbReference type="Proteomes" id="UP000013776"/>
    </source>
</evidence>
<dbReference type="GO" id="GO:0000981">
    <property type="term" value="F:DNA-binding transcription factor activity, RNA polymerase II-specific"/>
    <property type="evidence" value="ECO:0007669"/>
    <property type="project" value="InterPro"/>
</dbReference>
<dbReference type="OrthoDB" id="3971593at2759"/>
<name>R4XE57_TAPDE</name>
<dbReference type="Gene3D" id="4.10.240.10">
    <property type="entry name" value="Zn(2)-C6 fungal-type DNA-binding domain"/>
    <property type="match status" value="1"/>
</dbReference>
<dbReference type="PANTHER" id="PTHR46910:SF13">
    <property type="entry name" value="SPECIFIC TRANSCRIPTION FACTOR, PUTATIVE (AFU_ORTHOLOGUE AFUA_4G06190)-RELATED"/>
    <property type="match status" value="1"/>
</dbReference>
<evidence type="ECO:0000313" key="8">
    <source>
        <dbReference type="EMBL" id="CCG82725.1"/>
    </source>
</evidence>
<dbReference type="eggNOG" id="ENOG502S5RK">
    <property type="taxonomic scope" value="Eukaryota"/>
</dbReference>
<evidence type="ECO:0000256" key="5">
    <source>
        <dbReference type="ARBA" id="ARBA00023242"/>
    </source>
</evidence>
<feature type="domain" description="Zn(2)-C6 fungal-type" evidence="7">
    <location>
        <begin position="20"/>
        <end position="49"/>
    </location>
</feature>
<evidence type="ECO:0000259" key="7">
    <source>
        <dbReference type="PROSITE" id="PS50048"/>
    </source>
</evidence>
<keyword evidence="4" id="KW-0804">Transcription</keyword>
<dbReference type="VEuPathDB" id="FungiDB:TAPDE_002858"/>
<dbReference type="STRING" id="1097556.R4XE57"/>
<dbReference type="InterPro" id="IPR001138">
    <property type="entry name" value="Zn2Cys6_DnaBD"/>
</dbReference>
<dbReference type="PROSITE" id="PS00463">
    <property type="entry name" value="ZN2_CY6_FUNGAL_1"/>
    <property type="match status" value="1"/>
</dbReference>
<proteinExistence type="predicted"/>
<feature type="region of interest" description="Disordered" evidence="6">
    <location>
        <begin position="184"/>
        <end position="203"/>
    </location>
</feature>
<organism evidence="8 9">
    <name type="scientific">Taphrina deformans (strain PYCC 5710 / ATCC 11124 / CBS 356.35 / IMI 108563 / JCM 9778 / NBRC 8474)</name>
    <name type="common">Peach leaf curl fungus</name>
    <name type="synonym">Lalaria deformans</name>
    <dbReference type="NCBI Taxonomy" id="1097556"/>
    <lineage>
        <taxon>Eukaryota</taxon>
        <taxon>Fungi</taxon>
        <taxon>Dikarya</taxon>
        <taxon>Ascomycota</taxon>
        <taxon>Taphrinomycotina</taxon>
        <taxon>Taphrinomycetes</taxon>
        <taxon>Taphrinales</taxon>
        <taxon>Taphrinaceae</taxon>
        <taxon>Taphrina</taxon>
    </lineage>
</organism>
<dbReference type="GO" id="GO:0003677">
    <property type="term" value="F:DNA binding"/>
    <property type="evidence" value="ECO:0007669"/>
    <property type="project" value="InterPro"/>
</dbReference>
<dbReference type="PROSITE" id="PS50048">
    <property type="entry name" value="ZN2_CY6_FUNGAL_2"/>
    <property type="match status" value="1"/>
</dbReference>
<keyword evidence="9" id="KW-1185">Reference proteome</keyword>
<keyword evidence="1" id="KW-0479">Metal-binding</keyword>
<feature type="compositionally biased region" description="Polar residues" evidence="6">
    <location>
        <begin position="124"/>
        <end position="137"/>
    </location>
</feature>
<evidence type="ECO:0000256" key="3">
    <source>
        <dbReference type="ARBA" id="ARBA00023015"/>
    </source>
</evidence>
<accession>R4XE57</accession>
<protein>
    <submittedName>
        <fullName evidence="8">Fungal specific transcription factor</fullName>
    </submittedName>
</protein>
<gene>
    <name evidence="8" type="ORF">TAPDE_002858</name>
</gene>
<evidence type="ECO:0000256" key="2">
    <source>
        <dbReference type="ARBA" id="ARBA00022833"/>
    </source>
</evidence>
<evidence type="ECO:0000256" key="4">
    <source>
        <dbReference type="ARBA" id="ARBA00023163"/>
    </source>
</evidence>
<dbReference type="InterPro" id="IPR007219">
    <property type="entry name" value="XnlR_reg_dom"/>
</dbReference>
<dbReference type="PANTHER" id="PTHR46910">
    <property type="entry name" value="TRANSCRIPTION FACTOR PDR1"/>
    <property type="match status" value="1"/>
</dbReference>
<dbReference type="GO" id="GO:0008270">
    <property type="term" value="F:zinc ion binding"/>
    <property type="evidence" value="ECO:0007669"/>
    <property type="project" value="InterPro"/>
</dbReference>
<dbReference type="Pfam" id="PF00172">
    <property type="entry name" value="Zn_clus"/>
    <property type="match status" value="1"/>
</dbReference>
<evidence type="ECO:0000256" key="1">
    <source>
        <dbReference type="ARBA" id="ARBA00022723"/>
    </source>
</evidence>
<sequence length="733" mass="82896">MEDESETGKRKRRDKYVRKACAECKRRKIKCDGDLPCMHCQTVGVHCEYFQGKARGGARRAGHSSESVDEYGDDVLARLQAVEERLDQFAGRRLVPENEVGTNAYMMSPATSTMFQGSLTPRLATNGQSKLNGSVHNNTDDSYRPSKRLSLGSAPGQVPLDAPSVFYGQSSSVGNFSNMRNQLDSLVPSSGMKPMDKSSSSTPLRTRVVTLPLPSVESAVKESVLPNKSETFSILHIMFDNLISMYPLLHPPTFYNRYEPLWDKNGIYRPEVASSDAFTRSEMGLLFACMAACAKTADQNQQGYTQDSLNETQRWYVAAKALVFDQRLEIMTDLQSIQAMVMLSLYYLQEENEDAAYKLIGFAIRAAYEMGLHLASRERGLPPDQIEFRRRTWWCLYVVDRRTSIQLGRPFGIQDCDSDVQYPTPLDDLHDFPQQLDVPIRLEQSKIPYLMQFVGFSSICGEMYAKIYGVKCPWPPDERLVMDLDGKLEQWRFALPAFLRFDQANIDSIPPWLAKQQLFLHLRGAHVRLLLLRPFVSEPEAIARSHPVMAESALRLSSDIIHTISNVKRTSDLVERLWYPSKQIILTCLGIIFWVVLNFPTKFSASSSKVDLRVALQLLKEFSEQSASPQGRSSLRDIQFLLHLCNQALRSRNQTLIESAAQSPLHEPSYPVLANTEPYYDNQGDLSFLAMQDLTQDNLLLNLLDSGDAALLPTSEQFLMMGEDYSRQTMLSL</sequence>
<dbReference type="SUPFAM" id="SSF57701">
    <property type="entry name" value="Zn2/Cys6 DNA-binding domain"/>
    <property type="match status" value="1"/>
</dbReference>
<keyword evidence="2" id="KW-0862">Zinc</keyword>
<dbReference type="AlphaFoldDB" id="R4XE57"/>
<dbReference type="CDD" id="cd00067">
    <property type="entry name" value="GAL4"/>
    <property type="match status" value="1"/>
</dbReference>
<dbReference type="InterPro" id="IPR036864">
    <property type="entry name" value="Zn2-C6_fun-type_DNA-bd_sf"/>
</dbReference>
<keyword evidence="3" id="KW-0805">Transcription regulation</keyword>
<dbReference type="Proteomes" id="UP000013776">
    <property type="component" value="Unassembled WGS sequence"/>
</dbReference>
<dbReference type="CDD" id="cd12148">
    <property type="entry name" value="fungal_TF_MHR"/>
    <property type="match status" value="1"/>
</dbReference>
<dbReference type="Pfam" id="PF04082">
    <property type="entry name" value="Fungal_trans"/>
    <property type="match status" value="1"/>
</dbReference>
<keyword evidence="5" id="KW-0539">Nucleus</keyword>